<organism evidence="2 3">
    <name type="scientific">Kwoniella dejecticola CBS 10117</name>
    <dbReference type="NCBI Taxonomy" id="1296121"/>
    <lineage>
        <taxon>Eukaryota</taxon>
        <taxon>Fungi</taxon>
        <taxon>Dikarya</taxon>
        <taxon>Basidiomycota</taxon>
        <taxon>Agaricomycotina</taxon>
        <taxon>Tremellomycetes</taxon>
        <taxon>Tremellales</taxon>
        <taxon>Cryptococcaceae</taxon>
        <taxon>Kwoniella</taxon>
    </lineage>
</organism>
<proteinExistence type="predicted"/>
<evidence type="ECO:0000313" key="2">
    <source>
        <dbReference type="EMBL" id="WWC62696.1"/>
    </source>
</evidence>
<feature type="compositionally biased region" description="Low complexity" evidence="1">
    <location>
        <begin position="39"/>
        <end position="55"/>
    </location>
</feature>
<dbReference type="Proteomes" id="UP000078595">
    <property type="component" value="Chromosome 6"/>
</dbReference>
<dbReference type="AlphaFoldDB" id="A0AAJ8KS23"/>
<sequence length="351" mass="38593">MTTILTPPSINPASLVKPTATATTTKQCIEVTIVEAPASPSSSTHSSEYTPSTPSGVPRHLITPSLTDEELWETWFAYPSKSGMTLHRWAEGNKSALDMFMHNLPSSPPSSLYPLCMTKCRSTLASLKVLVLGSILLIRGVNHGPQMGRTLFGRILGDRYNDLMAFTSKLSNGNGNAENKVSLVDNEEIVRGSVEEARALQARGNEFFAEGKYEASLEHHGMAIIKLIPWDVASLSPEIARRTGFEEIDQSLLLSIALTSIRITQILPHTYRSHLIIPGSRLYRLTKASCDYILHSPVSSLSGQWGLEVELASRLQKLAGEIAEIPSHERQTGIRSGGVREVRDRFGRSRF</sequence>
<evidence type="ECO:0000313" key="3">
    <source>
        <dbReference type="Proteomes" id="UP000078595"/>
    </source>
</evidence>
<protein>
    <submittedName>
        <fullName evidence="2">Uncharacterized protein</fullName>
    </submittedName>
</protein>
<reference evidence="2" key="2">
    <citation type="submission" date="2024-02" db="EMBL/GenBank/DDBJ databases">
        <title>Comparative genomics of Cryptococcus and Kwoniella reveals pathogenesis evolution and contrasting modes of karyotype evolution via chromosome fusion or intercentromeric recombination.</title>
        <authorList>
            <person name="Coelho M.A."/>
            <person name="David-Palma M."/>
            <person name="Shea T."/>
            <person name="Bowers K."/>
            <person name="McGinley-Smith S."/>
            <person name="Mohammad A.W."/>
            <person name="Gnirke A."/>
            <person name="Yurkov A.M."/>
            <person name="Nowrousian M."/>
            <person name="Sun S."/>
            <person name="Cuomo C.A."/>
            <person name="Heitman J."/>
        </authorList>
    </citation>
    <scope>NUCLEOTIDE SEQUENCE</scope>
    <source>
        <strain evidence="2">CBS 10117</strain>
    </source>
</reference>
<gene>
    <name evidence="2" type="ORF">I303_105293</name>
</gene>
<evidence type="ECO:0000256" key="1">
    <source>
        <dbReference type="SAM" id="MobiDB-lite"/>
    </source>
</evidence>
<dbReference type="GeneID" id="28968958"/>
<dbReference type="KEGG" id="kdj:28968958"/>
<dbReference type="EMBL" id="CP144535">
    <property type="protein sequence ID" value="WWC62696.1"/>
    <property type="molecule type" value="Genomic_DNA"/>
</dbReference>
<feature type="region of interest" description="Disordered" evidence="1">
    <location>
        <begin position="37"/>
        <end position="59"/>
    </location>
</feature>
<keyword evidence="3" id="KW-1185">Reference proteome</keyword>
<name>A0AAJ8KS23_9TREE</name>
<reference evidence="2" key="1">
    <citation type="submission" date="2013-07" db="EMBL/GenBank/DDBJ databases">
        <authorList>
            <consortium name="The Broad Institute Genome Sequencing Platform"/>
            <person name="Cuomo C."/>
            <person name="Litvintseva A."/>
            <person name="Chen Y."/>
            <person name="Heitman J."/>
            <person name="Sun S."/>
            <person name="Springer D."/>
            <person name="Dromer F."/>
            <person name="Young S.K."/>
            <person name="Zeng Q."/>
            <person name="Gargeya S."/>
            <person name="Fitzgerald M."/>
            <person name="Abouelleil A."/>
            <person name="Alvarado L."/>
            <person name="Berlin A.M."/>
            <person name="Chapman S.B."/>
            <person name="Dewar J."/>
            <person name="Goldberg J."/>
            <person name="Griggs A."/>
            <person name="Gujja S."/>
            <person name="Hansen M."/>
            <person name="Howarth C."/>
            <person name="Imamovic A."/>
            <person name="Larimer J."/>
            <person name="McCowan C."/>
            <person name="Murphy C."/>
            <person name="Pearson M."/>
            <person name="Priest M."/>
            <person name="Roberts A."/>
            <person name="Saif S."/>
            <person name="Shea T."/>
            <person name="Sykes S."/>
            <person name="Wortman J."/>
            <person name="Nusbaum C."/>
            <person name="Birren B."/>
        </authorList>
    </citation>
    <scope>NUCLEOTIDE SEQUENCE</scope>
    <source>
        <strain evidence="2">CBS 10117</strain>
    </source>
</reference>
<dbReference type="RefSeq" id="XP_018262243.2">
    <property type="nucleotide sequence ID" value="XM_018408552.2"/>
</dbReference>
<accession>A0AAJ8KS23</accession>